<protein>
    <submittedName>
        <fullName evidence="4">SDR family NAD(P)-dependent oxidoreductase</fullName>
    </submittedName>
</protein>
<comment type="similarity">
    <text evidence="1">Belongs to the short-chain dehydrogenases/reductases (SDR) family.</text>
</comment>
<organism evidence="4 5">
    <name type="scientific">Rhizosaccharibacter radicis</name>
    <dbReference type="NCBI Taxonomy" id="2782605"/>
    <lineage>
        <taxon>Bacteria</taxon>
        <taxon>Pseudomonadati</taxon>
        <taxon>Pseudomonadota</taxon>
        <taxon>Alphaproteobacteria</taxon>
        <taxon>Acetobacterales</taxon>
        <taxon>Acetobacteraceae</taxon>
        <taxon>Rhizosaccharibacter</taxon>
    </lineage>
</organism>
<dbReference type="PRINTS" id="PR00081">
    <property type="entry name" value="GDHRDH"/>
</dbReference>
<name>A0ABT1W309_9PROT</name>
<dbReference type="Proteomes" id="UP001524547">
    <property type="component" value="Unassembled WGS sequence"/>
</dbReference>
<gene>
    <name evidence="4" type="ORF">NFI88_14235</name>
</gene>
<dbReference type="PANTHER" id="PTHR44196">
    <property type="entry name" value="DEHYDROGENASE/REDUCTASE SDR FAMILY MEMBER 7B"/>
    <property type="match status" value="1"/>
</dbReference>
<evidence type="ECO:0000313" key="4">
    <source>
        <dbReference type="EMBL" id="MCQ8241995.1"/>
    </source>
</evidence>
<dbReference type="InterPro" id="IPR036291">
    <property type="entry name" value="NAD(P)-bd_dom_sf"/>
</dbReference>
<evidence type="ECO:0000256" key="2">
    <source>
        <dbReference type="ARBA" id="ARBA00023002"/>
    </source>
</evidence>
<proteinExistence type="inferred from homology"/>
<comment type="caution">
    <text evidence="4">The sequence shown here is derived from an EMBL/GenBank/DDBJ whole genome shotgun (WGS) entry which is preliminary data.</text>
</comment>
<sequence length="278" mass="28553">MRADHVLVTGASSGIGEALALALAGPGRVLHLAGRHAGRLDGVADACAARGAIAQARVIDVGDEDAMAAWIGGAGPLDLVLACAGISGGTAASASPGGSSAGGQPGPAPIGTEPSEQVGRIMRVNLAGVINTVLPAIAVMRDQPRAEHGWRGRIAAISSVAAFVSSPTAPSYCASKAAVDRWMVGSAAGWRPHGIVLSSVCCGFVRSRMTEANDFRMPGLMDADRAAQLILRGVARNQRRIVFPGWMGMASRMLDLLPPRWSEAILQRQGGKAPLKDD</sequence>
<keyword evidence="2" id="KW-0560">Oxidoreductase</keyword>
<dbReference type="InterPro" id="IPR002347">
    <property type="entry name" value="SDR_fam"/>
</dbReference>
<feature type="region of interest" description="Disordered" evidence="3">
    <location>
        <begin position="94"/>
        <end position="114"/>
    </location>
</feature>
<dbReference type="PANTHER" id="PTHR44196:SF1">
    <property type="entry name" value="DEHYDROGENASE_REDUCTASE SDR FAMILY MEMBER 7B"/>
    <property type="match status" value="1"/>
</dbReference>
<evidence type="ECO:0000256" key="3">
    <source>
        <dbReference type="SAM" id="MobiDB-lite"/>
    </source>
</evidence>
<dbReference type="Pfam" id="PF00106">
    <property type="entry name" value="adh_short"/>
    <property type="match status" value="1"/>
</dbReference>
<dbReference type="Gene3D" id="3.40.50.720">
    <property type="entry name" value="NAD(P)-binding Rossmann-like Domain"/>
    <property type="match status" value="1"/>
</dbReference>
<dbReference type="SUPFAM" id="SSF51735">
    <property type="entry name" value="NAD(P)-binding Rossmann-fold domains"/>
    <property type="match status" value="1"/>
</dbReference>
<dbReference type="RefSeq" id="WP_422920743.1">
    <property type="nucleotide sequence ID" value="NZ_JAMZEJ010000008.1"/>
</dbReference>
<evidence type="ECO:0000256" key="1">
    <source>
        <dbReference type="ARBA" id="ARBA00006484"/>
    </source>
</evidence>
<evidence type="ECO:0000313" key="5">
    <source>
        <dbReference type="Proteomes" id="UP001524547"/>
    </source>
</evidence>
<reference evidence="4 5" key="1">
    <citation type="submission" date="2022-06" db="EMBL/GenBank/DDBJ databases">
        <title>Rhizosaccharibacter gen. nov. sp. nov. KSS12, endophytic bacteria isolated from sugarcane.</title>
        <authorList>
            <person name="Pitiwittayakul N."/>
        </authorList>
    </citation>
    <scope>NUCLEOTIDE SEQUENCE [LARGE SCALE GENOMIC DNA]</scope>
    <source>
        <strain evidence="4 5">KSS12</strain>
    </source>
</reference>
<accession>A0ABT1W309</accession>
<keyword evidence="5" id="KW-1185">Reference proteome</keyword>
<dbReference type="EMBL" id="JAMZEJ010000008">
    <property type="protein sequence ID" value="MCQ8241995.1"/>
    <property type="molecule type" value="Genomic_DNA"/>
</dbReference>